<dbReference type="PANTHER" id="PTHR24369:SF210">
    <property type="entry name" value="CHAOPTIN-RELATED"/>
    <property type="match status" value="1"/>
</dbReference>
<keyword evidence="3" id="KW-0677">Repeat</keyword>
<dbReference type="GO" id="GO:0005886">
    <property type="term" value="C:plasma membrane"/>
    <property type="evidence" value="ECO:0007669"/>
    <property type="project" value="TreeGrafter"/>
</dbReference>
<accession>A0A814VLW2</accession>
<dbReference type="InterPro" id="IPR001611">
    <property type="entry name" value="Leu-rich_rpt"/>
</dbReference>
<protein>
    <submittedName>
        <fullName evidence="5">Uncharacterized protein</fullName>
    </submittedName>
</protein>
<evidence type="ECO:0000256" key="3">
    <source>
        <dbReference type="ARBA" id="ARBA00022737"/>
    </source>
</evidence>
<dbReference type="PANTHER" id="PTHR24369">
    <property type="entry name" value="ANTIGEN BSP, PUTATIVE-RELATED"/>
    <property type="match status" value="1"/>
</dbReference>
<keyword evidence="2" id="KW-0732">Signal</keyword>
<dbReference type="EMBL" id="CAJNOQ010008168">
    <property type="protein sequence ID" value="CAF1190044.1"/>
    <property type="molecule type" value="Genomic_DNA"/>
</dbReference>
<evidence type="ECO:0000256" key="1">
    <source>
        <dbReference type="ARBA" id="ARBA00022614"/>
    </source>
</evidence>
<reference evidence="5" key="1">
    <citation type="submission" date="2021-02" db="EMBL/GenBank/DDBJ databases">
        <authorList>
            <person name="Nowell W R."/>
        </authorList>
    </citation>
    <scope>NUCLEOTIDE SEQUENCE</scope>
</reference>
<gene>
    <name evidence="5" type="ORF">GPM918_LOCUS23158</name>
    <name evidence="6" type="ORF">SRO942_LOCUS23156</name>
</gene>
<keyword evidence="4" id="KW-0812">Transmembrane</keyword>
<proteinExistence type="predicted"/>
<evidence type="ECO:0000256" key="4">
    <source>
        <dbReference type="SAM" id="Phobius"/>
    </source>
</evidence>
<dbReference type="AlphaFoldDB" id="A0A814VLW2"/>
<dbReference type="Gene3D" id="3.80.10.10">
    <property type="entry name" value="Ribonuclease Inhibitor"/>
    <property type="match status" value="1"/>
</dbReference>
<dbReference type="EMBL" id="CAJOBC010008169">
    <property type="protein sequence ID" value="CAF3954299.1"/>
    <property type="molecule type" value="Genomic_DNA"/>
</dbReference>
<keyword evidence="7" id="KW-1185">Reference proteome</keyword>
<dbReference type="OrthoDB" id="1416801at2759"/>
<dbReference type="Pfam" id="PF13855">
    <property type="entry name" value="LRR_8"/>
    <property type="match status" value="1"/>
</dbReference>
<dbReference type="InterPro" id="IPR050541">
    <property type="entry name" value="LRR_TM_domain-containing"/>
</dbReference>
<dbReference type="Proteomes" id="UP000663829">
    <property type="component" value="Unassembled WGS sequence"/>
</dbReference>
<name>A0A814VLW2_9BILA</name>
<evidence type="ECO:0000313" key="6">
    <source>
        <dbReference type="EMBL" id="CAF3954299.1"/>
    </source>
</evidence>
<feature type="transmembrane region" description="Helical" evidence="4">
    <location>
        <begin position="6"/>
        <end position="24"/>
    </location>
</feature>
<evidence type="ECO:0000256" key="2">
    <source>
        <dbReference type="ARBA" id="ARBA00022729"/>
    </source>
</evidence>
<keyword evidence="4" id="KW-1133">Transmembrane helix</keyword>
<evidence type="ECO:0000313" key="7">
    <source>
        <dbReference type="Proteomes" id="UP000663829"/>
    </source>
</evidence>
<dbReference type="PROSITE" id="PS51450">
    <property type="entry name" value="LRR"/>
    <property type="match status" value="1"/>
</dbReference>
<dbReference type="Proteomes" id="UP000681722">
    <property type="component" value="Unassembled WGS sequence"/>
</dbReference>
<sequence>MNNVTIYISKLYTFLIIILFYFRISVHGKLSLFYPCYYSSIQYHNSLSLFQCDFCSCIIQSPSLLPPQQSSTNLCILLNNINSKKRELCMNKNDNSYFFENLLSKLNSIEYETRQQLLLYSSYLEQQYQWQDNEFELALALNNVELNRNTFHQLLTLFCSYNFTKITFYYLQYDTILNNKEKPQHFCHLSQTYSIRYINSFFNDYSVVLNHHHQQTVIFYNSTLNITSLNTTAHILSFYYVNFKRKTFSLSSLSSLIHLTISHSSLSSSFITLNGLFERLLYLDLCSNELTDDKLNHLIQTMEAPDLITLILSKNKLTILTNLFKHLSTIRYLDLSLNQIKMIDYFTFKDIYSLNSLNLSYNLNIDIKFDTFNRIPYLEILDISYCQLKQLSSEHLFTPLQKLRYLNLTNNHLTNIVRLPIPYDSYSILVNNNYDYNLPILYADLSHNNIELIDYERLISTQERYVINLNLEFNNIKTLQFQERKRGPVIELNINNNRINCDCTLYENLNIIQGINEPIHHTFFNGNIKF</sequence>
<keyword evidence="1" id="KW-0433">Leucine-rich repeat</keyword>
<dbReference type="SUPFAM" id="SSF52058">
    <property type="entry name" value="L domain-like"/>
    <property type="match status" value="1"/>
</dbReference>
<comment type="caution">
    <text evidence="5">The sequence shown here is derived from an EMBL/GenBank/DDBJ whole genome shotgun (WGS) entry which is preliminary data.</text>
</comment>
<evidence type="ECO:0000313" key="5">
    <source>
        <dbReference type="EMBL" id="CAF1190044.1"/>
    </source>
</evidence>
<dbReference type="InterPro" id="IPR032675">
    <property type="entry name" value="LRR_dom_sf"/>
</dbReference>
<keyword evidence="4" id="KW-0472">Membrane</keyword>
<organism evidence="5 7">
    <name type="scientific">Didymodactylos carnosus</name>
    <dbReference type="NCBI Taxonomy" id="1234261"/>
    <lineage>
        <taxon>Eukaryota</taxon>
        <taxon>Metazoa</taxon>
        <taxon>Spiralia</taxon>
        <taxon>Gnathifera</taxon>
        <taxon>Rotifera</taxon>
        <taxon>Eurotatoria</taxon>
        <taxon>Bdelloidea</taxon>
        <taxon>Philodinida</taxon>
        <taxon>Philodinidae</taxon>
        <taxon>Didymodactylos</taxon>
    </lineage>
</organism>